<gene>
    <name evidence="6" type="ORF">PPAR00522_LOCUS17112</name>
</gene>
<dbReference type="GO" id="GO:0005666">
    <property type="term" value="C:RNA polymerase III complex"/>
    <property type="evidence" value="ECO:0007669"/>
    <property type="project" value="UniProtKB-UniRule"/>
</dbReference>
<dbReference type="PANTHER" id="PTHR15367">
    <property type="entry name" value="DNA-DIRECTED RNA POLYMERASE III"/>
    <property type="match status" value="1"/>
</dbReference>
<feature type="region of interest" description="Disordered" evidence="5">
    <location>
        <begin position="179"/>
        <end position="240"/>
    </location>
</feature>
<accession>A0A7S0YMP8</accession>
<organism evidence="6">
    <name type="scientific">Polytomella parva</name>
    <dbReference type="NCBI Taxonomy" id="51329"/>
    <lineage>
        <taxon>Eukaryota</taxon>
        <taxon>Viridiplantae</taxon>
        <taxon>Chlorophyta</taxon>
        <taxon>core chlorophytes</taxon>
        <taxon>Chlorophyceae</taxon>
        <taxon>CS clade</taxon>
        <taxon>Chlamydomonadales</taxon>
        <taxon>Chlamydomonadaceae</taxon>
        <taxon>Polytomella</taxon>
    </lineage>
</organism>
<comment type="subcellular location">
    <subcellularLocation>
        <location evidence="1 4">Nucleus</location>
    </subcellularLocation>
</comment>
<dbReference type="GO" id="GO:0006383">
    <property type="term" value="P:transcription by RNA polymerase III"/>
    <property type="evidence" value="ECO:0007669"/>
    <property type="project" value="UniProtKB-UniRule"/>
</dbReference>
<dbReference type="PIRSF" id="PIRSF000777">
    <property type="entry name" value="RNA_polIII_C31"/>
    <property type="match status" value="1"/>
</dbReference>
<dbReference type="InterPro" id="IPR024661">
    <property type="entry name" value="RNA_pol_III_Rpc31"/>
</dbReference>
<name>A0A7S0YMP8_9CHLO</name>
<evidence type="ECO:0000256" key="1">
    <source>
        <dbReference type="ARBA" id="ARBA00004123"/>
    </source>
</evidence>
<evidence type="ECO:0000256" key="3">
    <source>
        <dbReference type="ARBA" id="ARBA00023242"/>
    </source>
</evidence>
<dbReference type="PANTHER" id="PTHR15367:SF2">
    <property type="entry name" value="DNA-DIRECTED RNA POLYMERASE III SUBUNIT"/>
    <property type="match status" value="1"/>
</dbReference>
<evidence type="ECO:0000313" key="6">
    <source>
        <dbReference type="EMBL" id="CAD8784274.1"/>
    </source>
</evidence>
<keyword evidence="3 4" id="KW-0539">Nucleus</keyword>
<feature type="region of interest" description="Disordered" evidence="5">
    <location>
        <begin position="1"/>
        <end position="47"/>
    </location>
</feature>
<reference evidence="6" key="1">
    <citation type="submission" date="2021-01" db="EMBL/GenBank/DDBJ databases">
        <authorList>
            <person name="Corre E."/>
            <person name="Pelletier E."/>
            <person name="Niang G."/>
            <person name="Scheremetjew M."/>
            <person name="Finn R."/>
            <person name="Kale V."/>
            <person name="Holt S."/>
            <person name="Cochrane G."/>
            <person name="Meng A."/>
            <person name="Brown T."/>
            <person name="Cohen L."/>
        </authorList>
    </citation>
    <scope>NUCLEOTIDE SEQUENCE</scope>
    <source>
        <strain evidence="6">SAG 63-3</strain>
    </source>
</reference>
<feature type="region of interest" description="Disordered" evidence="5">
    <location>
        <begin position="144"/>
        <end position="163"/>
    </location>
</feature>
<feature type="compositionally biased region" description="Gly residues" evidence="5">
    <location>
        <begin position="1"/>
        <end position="25"/>
    </location>
</feature>
<evidence type="ECO:0000256" key="5">
    <source>
        <dbReference type="SAM" id="MobiDB-lite"/>
    </source>
</evidence>
<dbReference type="EMBL" id="HBFM01026463">
    <property type="protein sequence ID" value="CAD8784274.1"/>
    <property type="molecule type" value="Transcribed_RNA"/>
</dbReference>
<protein>
    <recommendedName>
        <fullName evidence="4">DNA-directed RNA polymerase III subunit</fullName>
    </recommendedName>
</protein>
<sequence>MSGRGGGRGGRGGGRGGGRFGGGPVGPVARDDEGNIILPGASAPPPLFPEMELPLHPELDDEDNDLLGKHLGLSKRLKRSLYYLNVVTKDDDVLDDGLDTVTTKRQKYRLANRQPLSSVMTLIVDYFPEELYTNKERRASSLQTARAQDAYWRQQSGTNDESSLKRIEEHLLKMEKMAAENGEKETAGKTEDDKEQENLDYDTDSEEEMDENDFNVNDLFDDDDGYEDGGDDGGDDGAVY</sequence>
<proteinExistence type="inferred from homology"/>
<dbReference type="Pfam" id="PF11705">
    <property type="entry name" value="RNA_pol_3_Rpc31"/>
    <property type="match status" value="1"/>
</dbReference>
<dbReference type="AlphaFoldDB" id="A0A7S0YMP8"/>
<comment type="similarity">
    <text evidence="2 4">Belongs to the eukaryotic RPC7 RNA polymerase subunit family.</text>
</comment>
<evidence type="ECO:0000256" key="2">
    <source>
        <dbReference type="ARBA" id="ARBA00008352"/>
    </source>
</evidence>
<feature type="compositionally biased region" description="Acidic residues" evidence="5">
    <location>
        <begin position="193"/>
        <end position="240"/>
    </location>
</feature>
<feature type="compositionally biased region" description="Basic and acidic residues" evidence="5">
    <location>
        <begin position="179"/>
        <end position="192"/>
    </location>
</feature>
<comment type="function">
    <text evidence="4">DNA-dependent RNA polymerase catalyzes the transcription of DNA into RNA using the four ribonucleoside triphosphates as substrates. Specific peripheric component of RNA polymerase III which synthesizes small RNAs, such as 5S rRNA and tRNAs.</text>
</comment>
<comment type="subunit">
    <text evidence="4">Component of the RNA polymerase III (Pol III) complex.</text>
</comment>
<evidence type="ECO:0000256" key="4">
    <source>
        <dbReference type="PIRNR" id="PIRNR000777"/>
    </source>
</evidence>